<dbReference type="InterPro" id="IPR009936">
    <property type="entry name" value="DUF1468"/>
</dbReference>
<reference evidence="4 6" key="2">
    <citation type="submission" date="2020-09" db="EMBL/GenBank/DDBJ databases">
        <title>Draft Genome Sequence of Aminobacter carboxidus type strain DSM 1086, a soil Gram-negative carboxydobacterium.</title>
        <authorList>
            <person name="Turrini P."/>
            <person name="Tescari M."/>
            <person name="Artuso I."/>
            <person name="Lugli G.A."/>
            <person name="Frangipani E."/>
            <person name="Ventura M."/>
            <person name="Visca P."/>
        </authorList>
    </citation>
    <scope>NUCLEOTIDE SEQUENCE [LARGE SCALE GENOMIC DNA]</scope>
    <source>
        <strain evidence="4 6">DSM 1086</strain>
    </source>
</reference>
<evidence type="ECO:0000256" key="1">
    <source>
        <dbReference type="SAM" id="Phobius"/>
    </source>
</evidence>
<feature type="transmembrane region" description="Helical" evidence="1">
    <location>
        <begin position="54"/>
        <end position="72"/>
    </location>
</feature>
<keyword evidence="6" id="KW-1185">Reference proteome</keyword>
<sequence length="162" mass="17487">MSLDSQQQERRRPDWAALAIAALLMAVSVVIAWSTASHGAGASYARVGPTTFPYVIAVAFFGLSIWTVFEAFRGDFPEREKQEISPILWIVGGLAAQMLLLKAAGFSIATALLFAATARAFGRGPLWKTIPIGIVLSFVVWVIFAKGLQLSLPAGPLEHLLF</sequence>
<dbReference type="EMBL" id="JACZEP010000004">
    <property type="protein sequence ID" value="MBE1205752.1"/>
    <property type="molecule type" value="Genomic_DNA"/>
</dbReference>
<dbReference type="Proteomes" id="UP000598227">
    <property type="component" value="Unassembled WGS sequence"/>
</dbReference>
<evidence type="ECO:0000313" key="3">
    <source>
        <dbReference type="EMBL" id="MBB6469651.1"/>
    </source>
</evidence>
<evidence type="ECO:0000313" key="6">
    <source>
        <dbReference type="Proteomes" id="UP000598227"/>
    </source>
</evidence>
<keyword evidence="1" id="KW-0472">Membrane</keyword>
<organism evidence="3 5">
    <name type="scientific">Aminobacter carboxidus</name>
    <dbReference type="NCBI Taxonomy" id="376165"/>
    <lineage>
        <taxon>Bacteria</taxon>
        <taxon>Pseudomonadati</taxon>
        <taxon>Pseudomonadota</taxon>
        <taxon>Alphaproteobacteria</taxon>
        <taxon>Hyphomicrobiales</taxon>
        <taxon>Phyllobacteriaceae</taxon>
        <taxon>Aminobacter</taxon>
    </lineage>
</organism>
<dbReference type="Proteomes" id="UP000532373">
    <property type="component" value="Unassembled WGS sequence"/>
</dbReference>
<evidence type="ECO:0000313" key="5">
    <source>
        <dbReference type="Proteomes" id="UP000532373"/>
    </source>
</evidence>
<gene>
    <name evidence="3" type="ORF">HNQ96_005542</name>
    <name evidence="4" type="ORF">IHE39_15755</name>
</gene>
<dbReference type="RefSeq" id="WP_184773219.1">
    <property type="nucleotide sequence ID" value="NZ_JACHGI010000018.1"/>
</dbReference>
<proteinExistence type="predicted"/>
<keyword evidence="1" id="KW-1133">Transmembrane helix</keyword>
<keyword evidence="1" id="KW-0812">Transmembrane</keyword>
<name>A0A8E1WIH8_9HYPH</name>
<dbReference type="EMBL" id="JACHGI010000018">
    <property type="protein sequence ID" value="MBB6469651.1"/>
    <property type="molecule type" value="Genomic_DNA"/>
</dbReference>
<accession>A0A8E1WIH8</accession>
<feature type="domain" description="DUF1468" evidence="2">
    <location>
        <begin position="19"/>
        <end position="153"/>
    </location>
</feature>
<feature type="transmembrane region" description="Helical" evidence="1">
    <location>
        <begin position="126"/>
        <end position="144"/>
    </location>
</feature>
<evidence type="ECO:0000313" key="4">
    <source>
        <dbReference type="EMBL" id="MBE1205752.1"/>
    </source>
</evidence>
<dbReference type="Pfam" id="PF07331">
    <property type="entry name" value="TctB"/>
    <property type="match status" value="1"/>
</dbReference>
<dbReference type="AlphaFoldDB" id="A0A8E1WIH8"/>
<feature type="transmembrane region" description="Helical" evidence="1">
    <location>
        <begin position="84"/>
        <end position="114"/>
    </location>
</feature>
<protein>
    <submittedName>
        <fullName evidence="3">Tricarboxylic transport membrane protein</fullName>
    </submittedName>
    <submittedName>
        <fullName evidence="4">Tripartite tricarboxylate transporter TctB family protein</fullName>
    </submittedName>
</protein>
<comment type="caution">
    <text evidence="3">The sequence shown here is derived from an EMBL/GenBank/DDBJ whole genome shotgun (WGS) entry which is preliminary data.</text>
</comment>
<reference evidence="3 5" key="1">
    <citation type="submission" date="2020-08" db="EMBL/GenBank/DDBJ databases">
        <title>Genomic Encyclopedia of Type Strains, Phase IV (KMG-IV): sequencing the most valuable type-strain genomes for metagenomic binning, comparative biology and taxonomic classification.</title>
        <authorList>
            <person name="Goeker M."/>
        </authorList>
    </citation>
    <scope>NUCLEOTIDE SEQUENCE [LARGE SCALE GENOMIC DNA]</scope>
    <source>
        <strain evidence="3 5">DSM 17454</strain>
    </source>
</reference>
<evidence type="ECO:0000259" key="2">
    <source>
        <dbReference type="Pfam" id="PF07331"/>
    </source>
</evidence>
<feature type="transmembrane region" description="Helical" evidence="1">
    <location>
        <begin position="15"/>
        <end position="34"/>
    </location>
</feature>